<name>A0A386ZK63_9NOCA</name>
<dbReference type="InterPro" id="IPR025576">
    <property type="entry name" value="YwiC"/>
</dbReference>
<protein>
    <recommendedName>
        <fullName evidence="4">YwiC-like family protein</fullName>
    </recommendedName>
</protein>
<feature type="transmembrane region" description="Helical" evidence="1">
    <location>
        <begin position="58"/>
        <end position="76"/>
    </location>
</feature>
<gene>
    <name evidence="2" type="ORF">D7D52_32985</name>
</gene>
<reference evidence="2 3" key="1">
    <citation type="submission" date="2018-09" db="EMBL/GenBank/DDBJ databases">
        <title>Nocardia yunnanensis sp. nov., an actinomycete isolated from a soil sample.</title>
        <authorList>
            <person name="Zhang J."/>
        </authorList>
    </citation>
    <scope>NUCLEOTIDE SEQUENCE [LARGE SCALE GENOMIC DNA]</scope>
    <source>
        <strain evidence="2 3">CFHS0054</strain>
    </source>
</reference>
<keyword evidence="1" id="KW-1133">Transmembrane helix</keyword>
<dbReference type="AlphaFoldDB" id="A0A386ZK63"/>
<keyword evidence="1" id="KW-0472">Membrane</keyword>
<organism evidence="2 3">
    <name type="scientific">Nocardia yunnanensis</name>
    <dbReference type="NCBI Taxonomy" id="2382165"/>
    <lineage>
        <taxon>Bacteria</taxon>
        <taxon>Bacillati</taxon>
        <taxon>Actinomycetota</taxon>
        <taxon>Actinomycetes</taxon>
        <taxon>Mycobacteriales</taxon>
        <taxon>Nocardiaceae</taxon>
        <taxon>Nocardia</taxon>
    </lineage>
</organism>
<evidence type="ECO:0008006" key="4">
    <source>
        <dbReference type="Google" id="ProtNLM"/>
    </source>
</evidence>
<feature type="transmembrane region" description="Helical" evidence="1">
    <location>
        <begin position="247"/>
        <end position="266"/>
    </location>
</feature>
<accession>A0A386ZK63</accession>
<proteinExistence type="predicted"/>
<dbReference type="Proteomes" id="UP000267164">
    <property type="component" value="Chromosome"/>
</dbReference>
<dbReference type="OrthoDB" id="2380563at2"/>
<feature type="transmembrane region" description="Helical" evidence="1">
    <location>
        <begin position="173"/>
        <end position="192"/>
    </location>
</feature>
<dbReference type="EMBL" id="CP032568">
    <property type="protein sequence ID" value="AYF77836.1"/>
    <property type="molecule type" value="Genomic_DNA"/>
</dbReference>
<dbReference type="Pfam" id="PF14256">
    <property type="entry name" value="YwiC"/>
    <property type="match status" value="1"/>
</dbReference>
<evidence type="ECO:0000313" key="3">
    <source>
        <dbReference type="Proteomes" id="UP000267164"/>
    </source>
</evidence>
<feature type="transmembrane region" description="Helical" evidence="1">
    <location>
        <begin position="30"/>
        <end position="52"/>
    </location>
</feature>
<feature type="transmembrane region" description="Helical" evidence="1">
    <location>
        <begin position="119"/>
        <end position="139"/>
    </location>
</feature>
<feature type="transmembrane region" description="Helical" evidence="1">
    <location>
        <begin position="96"/>
        <end position="113"/>
    </location>
</feature>
<evidence type="ECO:0000256" key="1">
    <source>
        <dbReference type="SAM" id="Phobius"/>
    </source>
</evidence>
<keyword evidence="1" id="KW-0812">Transmembrane</keyword>
<dbReference type="KEGG" id="nyu:D7D52_32985"/>
<sequence>MAADRPTIRRVSVPSAAPDRSKAVRKQLRLWLPNQHGAWAMLSAPFLVGMGLGRASWWHVPLGIAWLLGYMTAFHLEQYVRLRHIARNPKAPRRHVRPLVTFGAILIVIGAALAVAHPWLLLAAAAMAPFFAVNLWYAWRNDERALVNGLVAVFPACGMLVVSLHLGGGDLAAGWRPAVACLLYFAGTVFYVKTMIRERGNRDFYRISIGYHVVALAVAVWLRPLLAVAFAVYLARAVLLPGRALRPAKVGIIEMGCCALLMVLLLA</sequence>
<evidence type="ECO:0000313" key="2">
    <source>
        <dbReference type="EMBL" id="AYF77836.1"/>
    </source>
</evidence>
<keyword evidence="3" id="KW-1185">Reference proteome</keyword>
<feature type="transmembrane region" description="Helical" evidence="1">
    <location>
        <begin position="213"/>
        <end position="235"/>
    </location>
</feature>
<feature type="transmembrane region" description="Helical" evidence="1">
    <location>
        <begin position="146"/>
        <end position="167"/>
    </location>
</feature>